<evidence type="ECO:0000256" key="13">
    <source>
        <dbReference type="ARBA" id="ARBA00023204"/>
    </source>
</evidence>
<dbReference type="Gene3D" id="3.30.190.20">
    <property type="match status" value="1"/>
</dbReference>
<feature type="domain" description="UvrA DNA-binding" evidence="14">
    <location>
        <begin position="95"/>
        <end position="201"/>
    </location>
</feature>
<dbReference type="EMBL" id="AUZZ01005636">
    <property type="protein sequence ID" value="EQD48847.1"/>
    <property type="molecule type" value="Genomic_DNA"/>
</dbReference>
<keyword evidence="2" id="KW-0963">Cytoplasm</keyword>
<evidence type="ECO:0000256" key="6">
    <source>
        <dbReference type="ARBA" id="ARBA00022763"/>
    </source>
</evidence>
<evidence type="ECO:0000256" key="7">
    <source>
        <dbReference type="ARBA" id="ARBA00022769"/>
    </source>
</evidence>
<dbReference type="PANTHER" id="PTHR43152:SF3">
    <property type="entry name" value="UVRABC SYSTEM PROTEIN A"/>
    <property type="match status" value="1"/>
</dbReference>
<keyword evidence="3" id="KW-0479">Metal-binding</keyword>
<dbReference type="GO" id="GO:0006281">
    <property type="term" value="P:DNA repair"/>
    <property type="evidence" value="ECO:0007669"/>
    <property type="project" value="UniProtKB-KW"/>
</dbReference>
<protein>
    <submittedName>
        <fullName evidence="16">Excinuclease ABC subunit A</fullName>
    </submittedName>
</protein>
<evidence type="ECO:0000259" key="14">
    <source>
        <dbReference type="Pfam" id="PF17755"/>
    </source>
</evidence>
<dbReference type="GO" id="GO:0008270">
    <property type="term" value="F:zinc ion binding"/>
    <property type="evidence" value="ECO:0007669"/>
    <property type="project" value="UniProtKB-KW"/>
</dbReference>
<reference evidence="16" key="1">
    <citation type="submission" date="2013-08" db="EMBL/GenBank/DDBJ databases">
        <authorList>
            <person name="Mendez C."/>
            <person name="Richter M."/>
            <person name="Ferrer M."/>
            <person name="Sanchez J."/>
        </authorList>
    </citation>
    <scope>NUCLEOTIDE SEQUENCE</scope>
</reference>
<dbReference type="GO" id="GO:0003677">
    <property type="term" value="F:DNA binding"/>
    <property type="evidence" value="ECO:0007669"/>
    <property type="project" value="UniProtKB-KW"/>
</dbReference>
<dbReference type="GO" id="GO:0005524">
    <property type="term" value="F:ATP binding"/>
    <property type="evidence" value="ECO:0007669"/>
    <property type="project" value="UniProtKB-KW"/>
</dbReference>
<keyword evidence="4" id="KW-0677">Repeat</keyword>
<dbReference type="GO" id="GO:0005737">
    <property type="term" value="C:cytoplasm"/>
    <property type="evidence" value="ECO:0007669"/>
    <property type="project" value="UniProtKB-SubCell"/>
</dbReference>
<dbReference type="InterPro" id="IPR041552">
    <property type="entry name" value="UvrA_DNA-bd"/>
</dbReference>
<comment type="subcellular location">
    <subcellularLocation>
        <location evidence="1">Cytoplasm</location>
    </subcellularLocation>
</comment>
<feature type="non-terminal residue" evidence="16">
    <location>
        <position position="1"/>
    </location>
</feature>
<keyword evidence="6" id="KW-0227">DNA damage</keyword>
<evidence type="ECO:0000313" key="16">
    <source>
        <dbReference type="EMBL" id="EQD48847.1"/>
    </source>
</evidence>
<evidence type="ECO:0000256" key="4">
    <source>
        <dbReference type="ARBA" id="ARBA00022737"/>
    </source>
</evidence>
<proteinExistence type="predicted"/>
<evidence type="ECO:0000259" key="15">
    <source>
        <dbReference type="Pfam" id="PF17760"/>
    </source>
</evidence>
<dbReference type="AlphaFoldDB" id="T0ZW26"/>
<keyword evidence="9" id="KW-0862">Zinc</keyword>
<gene>
    <name evidence="16" type="ORF">B2A_07836</name>
</gene>
<keyword evidence="7" id="KW-0228">DNA excision</keyword>
<evidence type="ECO:0000256" key="8">
    <source>
        <dbReference type="ARBA" id="ARBA00022771"/>
    </source>
</evidence>
<reference evidence="16" key="2">
    <citation type="journal article" date="2014" name="ISME J.">
        <title>Microbial stratification in low pH oxic and suboxic macroscopic growths along an acid mine drainage.</title>
        <authorList>
            <person name="Mendez-Garcia C."/>
            <person name="Mesa V."/>
            <person name="Sprenger R.R."/>
            <person name="Richter M."/>
            <person name="Diez M.S."/>
            <person name="Solano J."/>
            <person name="Bargiela R."/>
            <person name="Golyshina O.V."/>
            <person name="Manteca A."/>
            <person name="Ramos J.L."/>
            <person name="Gallego J.R."/>
            <person name="Llorente I."/>
            <person name="Martins Dos Santos V.A."/>
            <person name="Jensen O.N."/>
            <person name="Pelaez A.I."/>
            <person name="Sanchez J."/>
            <person name="Ferrer M."/>
        </authorList>
    </citation>
    <scope>NUCLEOTIDE SEQUENCE</scope>
</reference>
<dbReference type="InterPro" id="IPR041102">
    <property type="entry name" value="UvrA_inter"/>
</dbReference>
<dbReference type="Gene3D" id="1.10.8.280">
    <property type="entry name" value="ABC transporter ATPase domain-like"/>
    <property type="match status" value="1"/>
</dbReference>
<evidence type="ECO:0000256" key="12">
    <source>
        <dbReference type="ARBA" id="ARBA00023125"/>
    </source>
</evidence>
<dbReference type="Pfam" id="PF17755">
    <property type="entry name" value="UvrA_DNA-bind"/>
    <property type="match status" value="1"/>
</dbReference>
<comment type="caution">
    <text evidence="16">The sequence shown here is derived from an EMBL/GenBank/DDBJ whole genome shotgun (WGS) entry which is preliminary data.</text>
</comment>
<evidence type="ECO:0000256" key="11">
    <source>
        <dbReference type="ARBA" id="ARBA00022881"/>
    </source>
</evidence>
<evidence type="ECO:0000256" key="2">
    <source>
        <dbReference type="ARBA" id="ARBA00022490"/>
    </source>
</evidence>
<dbReference type="GO" id="GO:0004518">
    <property type="term" value="F:nuclease activity"/>
    <property type="evidence" value="ECO:0007669"/>
    <property type="project" value="UniProtKB-KW"/>
</dbReference>
<keyword evidence="5" id="KW-0547">Nucleotide-binding</keyword>
<evidence type="ECO:0000256" key="9">
    <source>
        <dbReference type="ARBA" id="ARBA00022833"/>
    </source>
</evidence>
<dbReference type="Gene3D" id="1.20.1580.10">
    <property type="entry name" value="ABC transporter ATPase like domain"/>
    <property type="match status" value="1"/>
</dbReference>
<keyword evidence="13" id="KW-0234">DNA repair</keyword>
<keyword evidence="11" id="KW-0267">Excision nuclease</keyword>
<keyword evidence="12" id="KW-0238">DNA-binding</keyword>
<keyword evidence="8" id="KW-0863">Zinc-finger</keyword>
<accession>T0ZW26</accession>
<sequence>RTHRIEVVIDRFRPRPDLAPRLAESIDTALALGSGIIRIVEGDHPDQELLTLSSRYACPVCGYSLSELEPRLFSFNNPAGACPACDGLGVHESFDVDRIVAHPDLSLAGGAIRGWDRHNPYYYELLEGLARHYQFDLETPFAELPRRIRDIVLSGSGNEKIRFTLHFGARRETRETRFEGVLPNLERRYRETESDLLKQEWSTLLRIQACEVCSGARLNRAARHVYLGERTLPQIVAWPIDQTLVFFETLKLEGRRAEIAARIVREIGARLRFLSDVGLSYLKSRPGHGNAFRWRGTAYSPREPDRIRARGGDVCPG</sequence>
<organism evidence="16">
    <name type="scientific">mine drainage metagenome</name>
    <dbReference type="NCBI Taxonomy" id="410659"/>
    <lineage>
        <taxon>unclassified sequences</taxon>
        <taxon>metagenomes</taxon>
        <taxon>ecological metagenomes</taxon>
    </lineage>
</organism>
<dbReference type="Pfam" id="PF17760">
    <property type="entry name" value="UvrA_inter"/>
    <property type="match status" value="1"/>
</dbReference>
<evidence type="ECO:0000256" key="5">
    <source>
        <dbReference type="ARBA" id="ARBA00022741"/>
    </source>
</evidence>
<feature type="domain" description="UvrA interaction" evidence="15">
    <location>
        <begin position="2"/>
        <end position="40"/>
    </location>
</feature>
<evidence type="ECO:0000256" key="3">
    <source>
        <dbReference type="ARBA" id="ARBA00022723"/>
    </source>
</evidence>
<evidence type="ECO:0000256" key="10">
    <source>
        <dbReference type="ARBA" id="ARBA00022840"/>
    </source>
</evidence>
<keyword evidence="10" id="KW-0067">ATP-binding</keyword>
<evidence type="ECO:0000256" key="1">
    <source>
        <dbReference type="ARBA" id="ARBA00004496"/>
    </source>
</evidence>
<dbReference type="PANTHER" id="PTHR43152">
    <property type="entry name" value="UVRABC SYSTEM PROTEIN A"/>
    <property type="match status" value="1"/>
</dbReference>
<name>T0ZW26_9ZZZZ</name>